<keyword evidence="2" id="KW-0966">Cell projection</keyword>
<protein>
    <submittedName>
        <fullName evidence="2">Flagellar protein FlaG</fullName>
    </submittedName>
</protein>
<dbReference type="Gene3D" id="3.30.160.170">
    <property type="entry name" value="FlaG-like"/>
    <property type="match status" value="1"/>
</dbReference>
<sequence length="119" mass="13521">MRLEGVSNRIETSALDKSIHQQGGSDIKKNNGQEMIQQEDQKQNYNEEQLVKAVGKANESFKIFNRKFDISVHEATNHVMVKVIDSSNDEVIREVPPEKVLDMVAYMMEVAGLMVDQKV</sequence>
<dbReference type="STRING" id="426128.SAMN05660297_00746"/>
<dbReference type="OrthoDB" id="9799867at2"/>
<dbReference type="AlphaFoldDB" id="A0A1H9ZVU7"/>
<dbReference type="EMBL" id="FOHU01000002">
    <property type="protein sequence ID" value="SES85899.1"/>
    <property type="molecule type" value="Genomic_DNA"/>
</dbReference>
<evidence type="ECO:0000313" key="3">
    <source>
        <dbReference type="Proteomes" id="UP000199568"/>
    </source>
</evidence>
<dbReference type="PANTHER" id="PTHR37166:SF1">
    <property type="entry name" value="PROTEIN FLAG"/>
    <property type="match status" value="1"/>
</dbReference>
<organism evidence="2 3">
    <name type="scientific">Natronincola peptidivorans</name>
    <dbReference type="NCBI Taxonomy" id="426128"/>
    <lineage>
        <taxon>Bacteria</taxon>
        <taxon>Bacillati</taxon>
        <taxon>Bacillota</taxon>
        <taxon>Clostridia</taxon>
        <taxon>Peptostreptococcales</taxon>
        <taxon>Natronincolaceae</taxon>
        <taxon>Natronincola</taxon>
    </lineage>
</organism>
<name>A0A1H9ZVU7_9FIRM</name>
<evidence type="ECO:0000313" key="2">
    <source>
        <dbReference type="EMBL" id="SES85899.1"/>
    </source>
</evidence>
<dbReference type="RefSeq" id="WP_090439514.1">
    <property type="nucleotide sequence ID" value="NZ_FOHU01000002.1"/>
</dbReference>
<dbReference type="Pfam" id="PF03646">
    <property type="entry name" value="FlaG"/>
    <property type="match status" value="1"/>
</dbReference>
<feature type="compositionally biased region" description="Polar residues" evidence="1">
    <location>
        <begin position="32"/>
        <end position="43"/>
    </location>
</feature>
<keyword evidence="2" id="KW-0282">Flagellum</keyword>
<accession>A0A1H9ZVU7</accession>
<feature type="region of interest" description="Disordered" evidence="1">
    <location>
        <begin position="12"/>
        <end position="43"/>
    </location>
</feature>
<dbReference type="InterPro" id="IPR035924">
    <property type="entry name" value="FlaG-like_sf"/>
</dbReference>
<keyword evidence="3" id="KW-1185">Reference proteome</keyword>
<gene>
    <name evidence="2" type="ORF">SAMN05660297_00746</name>
</gene>
<reference evidence="2 3" key="1">
    <citation type="submission" date="2016-10" db="EMBL/GenBank/DDBJ databases">
        <authorList>
            <person name="de Groot N.N."/>
        </authorList>
    </citation>
    <scope>NUCLEOTIDE SEQUENCE [LARGE SCALE GENOMIC DNA]</scope>
    <source>
        <strain evidence="2 3">DSM 18979</strain>
    </source>
</reference>
<proteinExistence type="predicted"/>
<dbReference type="SUPFAM" id="SSF160214">
    <property type="entry name" value="FlaG-like"/>
    <property type="match status" value="1"/>
</dbReference>
<dbReference type="Proteomes" id="UP000199568">
    <property type="component" value="Unassembled WGS sequence"/>
</dbReference>
<dbReference type="InterPro" id="IPR005186">
    <property type="entry name" value="FlaG"/>
</dbReference>
<evidence type="ECO:0000256" key="1">
    <source>
        <dbReference type="SAM" id="MobiDB-lite"/>
    </source>
</evidence>
<dbReference type="PANTHER" id="PTHR37166">
    <property type="entry name" value="PROTEIN FLAG"/>
    <property type="match status" value="1"/>
</dbReference>
<keyword evidence="2" id="KW-0969">Cilium</keyword>